<accession>A0A645IPQ9</accession>
<evidence type="ECO:0000313" key="1">
    <source>
        <dbReference type="EMBL" id="MPN49233.1"/>
    </source>
</evidence>
<proteinExistence type="predicted"/>
<comment type="caution">
    <text evidence="1">The sequence shown here is derived from an EMBL/GenBank/DDBJ whole genome shotgun (WGS) entry which is preliminary data.</text>
</comment>
<gene>
    <name evidence="1" type="ORF">SDC9_196848</name>
</gene>
<name>A0A645IPQ9_9ZZZZ</name>
<protein>
    <submittedName>
        <fullName evidence="1">Uncharacterized protein</fullName>
    </submittedName>
</protein>
<sequence length="90" mass="9856">MVGGDEVFNDFGQVVFLSQLNAIGYVADYNLCTLFVTEFFVRVDAARLVLGKENGVLHLSDIVVEGSGTYQLAFGTDAYGCFCRKVGYLQ</sequence>
<dbReference type="AlphaFoldDB" id="A0A645IPQ9"/>
<reference evidence="1" key="1">
    <citation type="submission" date="2019-08" db="EMBL/GenBank/DDBJ databases">
        <authorList>
            <person name="Kucharzyk K."/>
            <person name="Murdoch R.W."/>
            <person name="Higgins S."/>
            <person name="Loffler F."/>
        </authorList>
    </citation>
    <scope>NUCLEOTIDE SEQUENCE</scope>
</reference>
<organism evidence="1">
    <name type="scientific">bioreactor metagenome</name>
    <dbReference type="NCBI Taxonomy" id="1076179"/>
    <lineage>
        <taxon>unclassified sequences</taxon>
        <taxon>metagenomes</taxon>
        <taxon>ecological metagenomes</taxon>
    </lineage>
</organism>
<dbReference type="EMBL" id="VSSQ01112263">
    <property type="protein sequence ID" value="MPN49233.1"/>
    <property type="molecule type" value="Genomic_DNA"/>
</dbReference>